<organism evidence="1">
    <name type="scientific">Ignisphaera aggregans</name>
    <dbReference type="NCBI Taxonomy" id="334771"/>
    <lineage>
        <taxon>Archaea</taxon>
        <taxon>Thermoproteota</taxon>
        <taxon>Thermoprotei</taxon>
        <taxon>Desulfurococcales</taxon>
        <taxon>Desulfurococcaceae</taxon>
        <taxon>Ignisphaera</taxon>
    </lineage>
</organism>
<protein>
    <recommendedName>
        <fullName evidence="2">Type I-A CRISPR-associated protein Cas5</fullName>
    </recommendedName>
</protein>
<dbReference type="AlphaFoldDB" id="A0A7C4JJQ3"/>
<name>A0A7C4JJQ3_9CREN</name>
<proteinExistence type="predicted"/>
<gene>
    <name evidence="1" type="ORF">ENU08_05370</name>
</gene>
<accession>A0A7C4JJQ3</accession>
<comment type="caution">
    <text evidence="1">The sequence shown here is derived from an EMBL/GenBank/DDBJ whole genome shotgun (WGS) entry which is preliminary data.</text>
</comment>
<dbReference type="EMBL" id="DTBD01000045">
    <property type="protein sequence ID" value="HGQ64656.1"/>
    <property type="molecule type" value="Genomic_DNA"/>
</dbReference>
<dbReference type="Gene3D" id="3.30.70.3120">
    <property type="match status" value="1"/>
</dbReference>
<evidence type="ECO:0000313" key="1">
    <source>
        <dbReference type="EMBL" id="HGQ64656.1"/>
    </source>
</evidence>
<dbReference type="InterPro" id="IPR053725">
    <property type="entry name" value="CRISPR_Cas5_sf"/>
</dbReference>
<evidence type="ECO:0008006" key="2">
    <source>
        <dbReference type="Google" id="ProtNLM"/>
    </source>
</evidence>
<sequence>MKLFATIITVKVHWGYSIRTFPASASQRSFSIPPSTTIVGALAYAYASVNNINREYSTIEYPFTNYVSEFIEEFGINYATVHLPEPIYEHSFQTIRYFTMPVQAPKTDVERFSETLKIAEMFNPIQIGYMICSTLTSTLIILSEKPIPKAIMWSILRLGSKESIVSVQDAYQEEVQPIEVSEGDIIHIVNTSYISDLAEPQPPANYIIERMPAPITRDEWLRWYSFKLHPTVLERNVIIPLPEVFTSVRILKPSYKFTITSRNKQLITIIPKEALKK</sequence>
<reference evidence="1" key="1">
    <citation type="journal article" date="2020" name="mSystems">
        <title>Genome- and Community-Level Interaction Insights into Carbon Utilization and Element Cycling Functions of Hydrothermarchaeota in Hydrothermal Sediment.</title>
        <authorList>
            <person name="Zhou Z."/>
            <person name="Liu Y."/>
            <person name="Xu W."/>
            <person name="Pan J."/>
            <person name="Luo Z.H."/>
            <person name="Li M."/>
        </authorList>
    </citation>
    <scope>NUCLEOTIDE SEQUENCE [LARGE SCALE GENOMIC DNA]</scope>
    <source>
        <strain evidence="1">SpSt-637</strain>
    </source>
</reference>